<name>A0A840ERU1_9FLAO</name>
<proteinExistence type="inferred from homology"/>
<dbReference type="GO" id="GO:0032267">
    <property type="term" value="F:tRNA(Ile)-lysidine synthase activity"/>
    <property type="evidence" value="ECO:0007669"/>
    <property type="project" value="UniProtKB-EC"/>
</dbReference>
<dbReference type="Pfam" id="PF01171">
    <property type="entry name" value="ATP_bind_3"/>
    <property type="match status" value="1"/>
</dbReference>
<reference evidence="10 11" key="1">
    <citation type="submission" date="2020-08" db="EMBL/GenBank/DDBJ databases">
        <title>Genomic Encyclopedia of Type Strains, Phase IV (KMG-IV): sequencing the most valuable type-strain genomes for metagenomic binning, comparative biology and taxonomic classification.</title>
        <authorList>
            <person name="Goeker M."/>
        </authorList>
    </citation>
    <scope>NUCLEOTIDE SEQUENCE [LARGE SCALE GENOMIC DNA]</scope>
    <source>
        <strain evidence="10 11">DSM 29568</strain>
    </source>
</reference>
<dbReference type="InterPro" id="IPR012094">
    <property type="entry name" value="tRNA_Ile_lys_synt"/>
</dbReference>
<feature type="domain" description="Lysidine-tRNA(Ile) synthetase C-terminal" evidence="9">
    <location>
        <begin position="359"/>
        <end position="431"/>
    </location>
</feature>
<dbReference type="NCBIfam" id="TIGR02432">
    <property type="entry name" value="lysidine_TilS_N"/>
    <property type="match status" value="1"/>
</dbReference>
<evidence type="ECO:0000256" key="2">
    <source>
        <dbReference type="ARBA" id="ARBA00022490"/>
    </source>
</evidence>
<keyword evidence="4 8" id="KW-0819">tRNA processing</keyword>
<dbReference type="CDD" id="cd01992">
    <property type="entry name" value="TilS_N"/>
    <property type="match status" value="1"/>
</dbReference>
<evidence type="ECO:0000256" key="1">
    <source>
        <dbReference type="ARBA" id="ARBA00004496"/>
    </source>
</evidence>
<keyword evidence="6 8" id="KW-0067">ATP-binding</keyword>
<comment type="subcellular location">
    <subcellularLocation>
        <location evidence="1 8">Cytoplasm</location>
    </subcellularLocation>
</comment>
<dbReference type="GO" id="GO:0006400">
    <property type="term" value="P:tRNA modification"/>
    <property type="evidence" value="ECO:0007669"/>
    <property type="project" value="UniProtKB-UniRule"/>
</dbReference>
<comment type="catalytic activity">
    <reaction evidence="7 8">
        <text>cytidine(34) in tRNA(Ile2) + L-lysine + ATP = lysidine(34) in tRNA(Ile2) + AMP + diphosphate + H(+)</text>
        <dbReference type="Rhea" id="RHEA:43744"/>
        <dbReference type="Rhea" id="RHEA-COMP:10625"/>
        <dbReference type="Rhea" id="RHEA-COMP:10670"/>
        <dbReference type="ChEBI" id="CHEBI:15378"/>
        <dbReference type="ChEBI" id="CHEBI:30616"/>
        <dbReference type="ChEBI" id="CHEBI:32551"/>
        <dbReference type="ChEBI" id="CHEBI:33019"/>
        <dbReference type="ChEBI" id="CHEBI:82748"/>
        <dbReference type="ChEBI" id="CHEBI:83665"/>
        <dbReference type="ChEBI" id="CHEBI:456215"/>
        <dbReference type="EC" id="6.3.4.19"/>
    </reaction>
</comment>
<feature type="binding site" evidence="8">
    <location>
        <begin position="25"/>
        <end position="30"/>
    </location>
    <ligand>
        <name>ATP</name>
        <dbReference type="ChEBI" id="CHEBI:30616"/>
    </ligand>
</feature>
<accession>A0A840ERU1</accession>
<evidence type="ECO:0000256" key="8">
    <source>
        <dbReference type="HAMAP-Rule" id="MF_01161"/>
    </source>
</evidence>
<dbReference type="InterPro" id="IPR011063">
    <property type="entry name" value="TilS/TtcA_N"/>
</dbReference>
<dbReference type="NCBIfam" id="TIGR02433">
    <property type="entry name" value="lysidine_TilS_C"/>
    <property type="match status" value="1"/>
</dbReference>
<dbReference type="Proteomes" id="UP000553034">
    <property type="component" value="Unassembled WGS sequence"/>
</dbReference>
<keyword evidence="3 8" id="KW-0436">Ligase</keyword>
<gene>
    <name evidence="8" type="primary">tilS</name>
    <name evidence="10" type="ORF">GGR32_000348</name>
</gene>
<evidence type="ECO:0000259" key="9">
    <source>
        <dbReference type="SMART" id="SM00977"/>
    </source>
</evidence>
<dbReference type="EC" id="6.3.4.19" evidence="8"/>
<evidence type="ECO:0000313" key="10">
    <source>
        <dbReference type="EMBL" id="MBB4118076.1"/>
    </source>
</evidence>
<keyword evidence="2 8" id="KW-0963">Cytoplasm</keyword>
<dbReference type="SUPFAM" id="SSF52402">
    <property type="entry name" value="Adenine nucleotide alpha hydrolases-like"/>
    <property type="match status" value="1"/>
</dbReference>
<dbReference type="AlphaFoldDB" id="A0A840ERU1"/>
<protein>
    <recommendedName>
        <fullName evidence="8">tRNA(Ile)-lysidine synthase</fullName>
        <ecNumber evidence="8">6.3.4.19</ecNumber>
    </recommendedName>
    <alternativeName>
        <fullName evidence="8">tRNA(Ile)-2-lysyl-cytidine synthase</fullName>
    </alternativeName>
    <alternativeName>
        <fullName evidence="8">tRNA(Ile)-lysidine synthetase</fullName>
    </alternativeName>
</protein>
<evidence type="ECO:0000256" key="5">
    <source>
        <dbReference type="ARBA" id="ARBA00022741"/>
    </source>
</evidence>
<evidence type="ECO:0000256" key="4">
    <source>
        <dbReference type="ARBA" id="ARBA00022694"/>
    </source>
</evidence>
<dbReference type="GO" id="GO:0005524">
    <property type="term" value="F:ATP binding"/>
    <property type="evidence" value="ECO:0007669"/>
    <property type="project" value="UniProtKB-UniRule"/>
</dbReference>
<dbReference type="InterPro" id="IPR012795">
    <property type="entry name" value="tRNA_Ile_lys_synt_N"/>
</dbReference>
<dbReference type="PANTHER" id="PTHR43033:SF1">
    <property type="entry name" value="TRNA(ILE)-LYSIDINE SYNTHASE-RELATED"/>
    <property type="match status" value="1"/>
</dbReference>
<sequence>MITSFLKHINQQLVSKSETYLLAISGGIDSMVMAHLCKEANLKVTWAHCNFSLRGKESDIDEIFVKEKAEAFGVNCFSICFDTTQYAVDHKVSTQIAARELRYAWFRKLQEEYDFDYIFTAHHANDSLETFFINLLRGTGLKGLVGIPEKTENIFRPLLPYSRKEIERYAKKHQITWREDQTNASTNYLRNKIRHQVVPWFEGENSRFLTTFKQTQEHLKASETLVEDYINLLKQELFVEKDNVQALNISQLKQKPHYNQILYRLLSPYGFTAWEDIYNLLEGASGKQIFSTTHRLLKHRDFLLLSEIYAAKTSSYLLASVQETLAFPLGELTLEIVGKTGNFDKNVAYVDNSLITYPLEVRKWKAGDKFKPFGMKGNKKVSDFLKDEKCSLLEKENTWLLCAQNRIIWIINHRIDETYKITNKTTEILKITLIS</sequence>
<evidence type="ECO:0000256" key="7">
    <source>
        <dbReference type="ARBA" id="ARBA00048539"/>
    </source>
</evidence>
<dbReference type="GO" id="GO:0005737">
    <property type="term" value="C:cytoplasm"/>
    <property type="evidence" value="ECO:0007669"/>
    <property type="project" value="UniProtKB-SubCell"/>
</dbReference>
<comment type="caution">
    <text evidence="10">The sequence shown here is derived from an EMBL/GenBank/DDBJ whole genome shotgun (WGS) entry which is preliminary data.</text>
</comment>
<comment type="domain">
    <text evidence="8">The N-terminal region contains the highly conserved SGGXDS motif, predicted to be a P-loop motif involved in ATP binding.</text>
</comment>
<dbReference type="SMART" id="SM00977">
    <property type="entry name" value="TilS_C"/>
    <property type="match status" value="1"/>
</dbReference>
<evidence type="ECO:0000256" key="3">
    <source>
        <dbReference type="ARBA" id="ARBA00022598"/>
    </source>
</evidence>
<comment type="function">
    <text evidence="8">Ligates lysine onto the cytidine present at position 34 of the AUA codon-specific tRNA(Ile) that contains the anticodon CAU, in an ATP-dependent manner. Cytidine is converted to lysidine, thus changing the amino acid specificity of the tRNA from methionine to isoleucine.</text>
</comment>
<comment type="similarity">
    <text evidence="8">Belongs to the tRNA(Ile)-lysidine synthase family.</text>
</comment>
<dbReference type="RefSeq" id="WP_183475712.1">
    <property type="nucleotide sequence ID" value="NZ_JACIFO010000001.1"/>
</dbReference>
<evidence type="ECO:0000313" key="11">
    <source>
        <dbReference type="Proteomes" id="UP000553034"/>
    </source>
</evidence>
<organism evidence="10 11">
    <name type="scientific">Mesonia hippocampi</name>
    <dbReference type="NCBI Taxonomy" id="1628250"/>
    <lineage>
        <taxon>Bacteria</taxon>
        <taxon>Pseudomonadati</taxon>
        <taxon>Bacteroidota</taxon>
        <taxon>Flavobacteriia</taxon>
        <taxon>Flavobacteriales</taxon>
        <taxon>Flavobacteriaceae</taxon>
        <taxon>Mesonia</taxon>
    </lineage>
</organism>
<dbReference type="PANTHER" id="PTHR43033">
    <property type="entry name" value="TRNA(ILE)-LYSIDINE SYNTHASE-RELATED"/>
    <property type="match status" value="1"/>
</dbReference>
<keyword evidence="5 8" id="KW-0547">Nucleotide-binding</keyword>
<dbReference type="InterPro" id="IPR014729">
    <property type="entry name" value="Rossmann-like_a/b/a_fold"/>
</dbReference>
<dbReference type="EMBL" id="JACIFO010000001">
    <property type="protein sequence ID" value="MBB4118076.1"/>
    <property type="molecule type" value="Genomic_DNA"/>
</dbReference>
<keyword evidence="11" id="KW-1185">Reference proteome</keyword>
<dbReference type="Gene3D" id="3.40.50.620">
    <property type="entry name" value="HUPs"/>
    <property type="match status" value="1"/>
</dbReference>
<dbReference type="HAMAP" id="MF_01161">
    <property type="entry name" value="tRNA_Ile_lys_synt"/>
    <property type="match status" value="1"/>
</dbReference>
<dbReference type="Pfam" id="PF11734">
    <property type="entry name" value="TilS_C"/>
    <property type="match status" value="1"/>
</dbReference>
<dbReference type="InterPro" id="IPR012796">
    <property type="entry name" value="Lysidine-tRNA-synth_C"/>
</dbReference>
<dbReference type="SUPFAM" id="SSF56037">
    <property type="entry name" value="PheT/TilS domain"/>
    <property type="match status" value="1"/>
</dbReference>
<evidence type="ECO:0000256" key="6">
    <source>
        <dbReference type="ARBA" id="ARBA00022840"/>
    </source>
</evidence>